<name>A0A0D9WUP6_9ORYZ</name>
<reference evidence="1" key="3">
    <citation type="submission" date="2015-04" db="UniProtKB">
        <authorList>
            <consortium name="EnsemblPlants"/>
        </authorList>
    </citation>
    <scope>IDENTIFICATION</scope>
</reference>
<dbReference type="AlphaFoldDB" id="A0A0D9WUP6"/>
<accession>A0A0D9WUP6</accession>
<dbReference type="HOGENOM" id="CLU_2088664_0_0_1"/>
<protein>
    <submittedName>
        <fullName evidence="1">Uncharacterized protein</fullName>
    </submittedName>
</protein>
<dbReference type="Proteomes" id="UP000032180">
    <property type="component" value="Chromosome 7"/>
</dbReference>
<keyword evidence="2" id="KW-1185">Reference proteome</keyword>
<reference evidence="2" key="2">
    <citation type="submission" date="2013-12" db="EMBL/GenBank/DDBJ databases">
        <authorList>
            <person name="Yu Y."/>
            <person name="Lee S."/>
            <person name="de Baynast K."/>
            <person name="Wissotski M."/>
            <person name="Liu L."/>
            <person name="Talag J."/>
            <person name="Goicoechea J."/>
            <person name="Angelova A."/>
            <person name="Jetty R."/>
            <person name="Kudrna D."/>
            <person name="Golser W."/>
            <person name="Rivera L."/>
            <person name="Zhang J."/>
            <person name="Wing R."/>
        </authorList>
    </citation>
    <scope>NUCLEOTIDE SEQUENCE</scope>
</reference>
<reference evidence="1 2" key="1">
    <citation type="submission" date="2012-08" db="EMBL/GenBank/DDBJ databases">
        <title>Oryza genome evolution.</title>
        <authorList>
            <person name="Wing R.A."/>
        </authorList>
    </citation>
    <scope>NUCLEOTIDE SEQUENCE</scope>
</reference>
<organism evidence="1 2">
    <name type="scientific">Leersia perrieri</name>
    <dbReference type="NCBI Taxonomy" id="77586"/>
    <lineage>
        <taxon>Eukaryota</taxon>
        <taxon>Viridiplantae</taxon>
        <taxon>Streptophyta</taxon>
        <taxon>Embryophyta</taxon>
        <taxon>Tracheophyta</taxon>
        <taxon>Spermatophyta</taxon>
        <taxon>Magnoliopsida</taxon>
        <taxon>Liliopsida</taxon>
        <taxon>Poales</taxon>
        <taxon>Poaceae</taxon>
        <taxon>BOP clade</taxon>
        <taxon>Oryzoideae</taxon>
        <taxon>Oryzeae</taxon>
        <taxon>Oryzinae</taxon>
        <taxon>Leersia</taxon>
    </lineage>
</organism>
<dbReference type="EnsemblPlants" id="LPERR07G00540.1">
    <property type="protein sequence ID" value="LPERR07G00540.1"/>
    <property type="gene ID" value="LPERR07G00540"/>
</dbReference>
<evidence type="ECO:0000313" key="1">
    <source>
        <dbReference type="EnsemblPlants" id="LPERR07G00540.1"/>
    </source>
</evidence>
<sequence length="130" mass="14588">MAAAIRGAIVRRPQVMARARHVSGIAGGEGSPEVHDYRVWDQGLSAKLTETSTFLSQRDLMRESTESLILERSKKIGTHNIRHVWMVAGLAISRYFFGSGAYTLFRAYENRTLGAAKEREKLRKKLAPEV</sequence>
<dbReference type="Gramene" id="LPERR07G00540.1">
    <property type="protein sequence ID" value="LPERR07G00540.1"/>
    <property type="gene ID" value="LPERR07G00540"/>
</dbReference>
<proteinExistence type="predicted"/>
<evidence type="ECO:0000313" key="2">
    <source>
        <dbReference type="Proteomes" id="UP000032180"/>
    </source>
</evidence>